<organism evidence="2">
    <name type="scientific">human gut metagenome</name>
    <dbReference type="NCBI Taxonomy" id="408170"/>
    <lineage>
        <taxon>unclassified sequences</taxon>
        <taxon>metagenomes</taxon>
        <taxon>organismal metagenomes</taxon>
    </lineage>
</organism>
<dbReference type="EMBL" id="AJWZ01008726">
    <property type="protein sequence ID" value="EKC53307.1"/>
    <property type="molecule type" value="Genomic_DNA"/>
</dbReference>
<name>K1RXN9_9ZZZZ</name>
<dbReference type="Gene3D" id="2.60.40.1180">
    <property type="entry name" value="Golgi alpha-mannosidase II"/>
    <property type="match status" value="1"/>
</dbReference>
<sequence>SNGDLAIGLFNLSDTNRELTIQFWDLGLPYASGIALSMYDCHEHKELGTFKERFAVTVPSCDCMVVRAKLV</sequence>
<dbReference type="Pfam" id="PF17801">
    <property type="entry name" value="Melibiase_C"/>
    <property type="match status" value="1"/>
</dbReference>
<evidence type="ECO:0000259" key="1">
    <source>
        <dbReference type="Pfam" id="PF17801"/>
    </source>
</evidence>
<comment type="caution">
    <text evidence="2">The sequence shown here is derived from an EMBL/GenBank/DDBJ whole genome shotgun (WGS) entry which is preliminary data.</text>
</comment>
<reference evidence="2" key="1">
    <citation type="journal article" date="2013" name="Environ. Microbiol.">
        <title>Microbiota from the distal guts of lean and obese adolescents exhibit partial functional redundancy besides clear differences in community structure.</title>
        <authorList>
            <person name="Ferrer M."/>
            <person name="Ruiz A."/>
            <person name="Lanza F."/>
            <person name="Haange S.B."/>
            <person name="Oberbach A."/>
            <person name="Till H."/>
            <person name="Bargiela R."/>
            <person name="Campoy C."/>
            <person name="Segura M.T."/>
            <person name="Richter M."/>
            <person name="von Bergen M."/>
            <person name="Seifert J."/>
            <person name="Suarez A."/>
        </authorList>
    </citation>
    <scope>NUCLEOTIDE SEQUENCE</scope>
</reference>
<evidence type="ECO:0000313" key="2">
    <source>
        <dbReference type="EMBL" id="EKC53307.1"/>
    </source>
</evidence>
<dbReference type="InterPro" id="IPR041233">
    <property type="entry name" value="Melibiase_C"/>
</dbReference>
<gene>
    <name evidence="2" type="ORF">OBE_12658</name>
</gene>
<accession>K1RXN9</accession>
<proteinExistence type="predicted"/>
<dbReference type="SUPFAM" id="SSF51011">
    <property type="entry name" value="Glycosyl hydrolase domain"/>
    <property type="match status" value="1"/>
</dbReference>
<dbReference type="AlphaFoldDB" id="K1RXN9"/>
<feature type="domain" description="Alpha galactosidase C-terminal" evidence="1">
    <location>
        <begin position="1"/>
        <end position="67"/>
    </location>
</feature>
<protein>
    <submittedName>
        <fullName evidence="2">Alpha-galactosidase</fullName>
    </submittedName>
</protein>
<dbReference type="InterPro" id="IPR013780">
    <property type="entry name" value="Glyco_hydro_b"/>
</dbReference>
<feature type="non-terminal residue" evidence="2">
    <location>
        <position position="1"/>
    </location>
</feature>